<sequence length="575" mass="66091">MAQLNEIWIHLALYRLRCLVKQLDKGEVNVVDLRKNIEYAASVLEAVYIDETRRLLDTEDELSDIQADSVPMEVRDWLASTFTRKMGVVRRRPEEKPRFRSIVHAVQAGIFVERMYRRTSNMAGLTYPPAAIAVLKDVDKWSFDVFALHEASSEHALKFLVYELLTRYDLINRFRIPVSSLVTFVEALEVGYSKHRNPYHNLIHAADVTQTAHYLMLHTGIMHWLTELDILAMVFAAAIHDFEHTGTTNNFHIQTRSEVAILYNDRSVLENHHVSAAYRLMQEDEMNILVNLSKDDWRELRTLVIEMVMSTDMSCHFQQIKTMRNALQQPEGVDKAKALSLMLHAADISHPAKAWKLHYRWTQALMEEFFRQGDKEVELGLPFSPLCDRKATMIAQSQIGFIDFIVEPTFSVLVDTTEKIITPLIEDTLKSHDTGVRRSSHLNTYPSLCFMFFPLSEDYDMTLQVHSCCLCYLVSSELARKEQAELTSDPEEESLMNTEVTLTHTSPERHSQELQSEPFIELMNNTNTNSNNSSQEDSELDHSPHRPLSPSEDKETTSHGSISPEHLPWNGRNAS</sequence>
<organism evidence="15 16">
    <name type="scientific">Oncorhynchus tshawytscha</name>
    <name type="common">Chinook salmon</name>
    <name type="synonym">Salmo tshawytscha</name>
    <dbReference type="NCBI Taxonomy" id="74940"/>
    <lineage>
        <taxon>Eukaryota</taxon>
        <taxon>Metazoa</taxon>
        <taxon>Chordata</taxon>
        <taxon>Craniata</taxon>
        <taxon>Vertebrata</taxon>
        <taxon>Euteleostomi</taxon>
        <taxon>Actinopterygii</taxon>
        <taxon>Neopterygii</taxon>
        <taxon>Teleostei</taxon>
        <taxon>Protacanthopterygii</taxon>
        <taxon>Salmoniformes</taxon>
        <taxon>Salmonidae</taxon>
        <taxon>Salmoninae</taxon>
        <taxon>Oncorhynchus</taxon>
    </lineage>
</organism>
<dbReference type="GO" id="GO:0004114">
    <property type="term" value="F:3',5'-cyclic-nucleotide phosphodiesterase activity"/>
    <property type="evidence" value="ECO:0007669"/>
    <property type="project" value="UniProtKB-EC"/>
</dbReference>
<reference evidence="15" key="1">
    <citation type="submission" date="2025-08" db="UniProtKB">
        <authorList>
            <consortium name="Ensembl"/>
        </authorList>
    </citation>
    <scope>IDENTIFICATION</scope>
</reference>
<feature type="region of interest" description="Disordered" evidence="13">
    <location>
        <begin position="523"/>
        <end position="575"/>
    </location>
</feature>
<dbReference type="InterPro" id="IPR003607">
    <property type="entry name" value="HD/PDEase_dom"/>
</dbReference>
<comment type="similarity">
    <text evidence="1">Belongs to the cyclic nucleotide phosphodiesterase family. PDE1 subfamily.</text>
</comment>
<dbReference type="PROSITE" id="PS51845">
    <property type="entry name" value="PDEASE_I_2"/>
    <property type="match status" value="1"/>
</dbReference>
<protein>
    <recommendedName>
        <fullName evidence="12">Phosphodiesterase</fullName>
        <ecNumber evidence="12">3.1.4.-</ecNumber>
    </recommendedName>
</protein>
<evidence type="ECO:0000256" key="5">
    <source>
        <dbReference type="ARBA" id="ARBA00023149"/>
    </source>
</evidence>
<comment type="catalytic activity">
    <reaction evidence="7">
        <text>3',5'-cyclic GMP + H2O = GMP + H(+)</text>
        <dbReference type="Rhea" id="RHEA:16957"/>
        <dbReference type="ChEBI" id="CHEBI:15377"/>
        <dbReference type="ChEBI" id="CHEBI:15378"/>
        <dbReference type="ChEBI" id="CHEBI:57746"/>
        <dbReference type="ChEBI" id="CHEBI:58115"/>
    </reaction>
    <physiologicalReaction direction="left-to-right" evidence="7">
        <dbReference type="Rhea" id="RHEA:16958"/>
    </physiologicalReaction>
</comment>
<dbReference type="InterPro" id="IPR002073">
    <property type="entry name" value="PDEase_catalytic_dom"/>
</dbReference>
<dbReference type="EC" id="3.1.4.-" evidence="12"/>
<evidence type="ECO:0000259" key="14">
    <source>
        <dbReference type="PROSITE" id="PS51845"/>
    </source>
</evidence>
<evidence type="ECO:0000256" key="12">
    <source>
        <dbReference type="RuleBase" id="RU363067"/>
    </source>
</evidence>
<dbReference type="InterPro" id="IPR036971">
    <property type="entry name" value="PDEase_catalytic_dom_sf"/>
</dbReference>
<feature type="active site" description="Proton donor" evidence="9">
    <location>
        <position position="200"/>
    </location>
</feature>
<feature type="binding site" evidence="11">
    <location>
        <position position="241"/>
    </location>
    <ligand>
        <name>Zn(2+)</name>
        <dbReference type="ChEBI" id="CHEBI:29105"/>
        <label>1</label>
    </ligand>
</feature>
<dbReference type="GeneTree" id="ENSGT00940000157043"/>
<keyword evidence="16" id="KW-1185">Reference proteome</keyword>
<evidence type="ECO:0000256" key="1">
    <source>
        <dbReference type="ARBA" id="ARBA00010664"/>
    </source>
</evidence>
<dbReference type="SUPFAM" id="SSF109604">
    <property type="entry name" value="HD-domain/PDEase-like"/>
    <property type="match status" value="1"/>
</dbReference>
<evidence type="ECO:0000256" key="2">
    <source>
        <dbReference type="ARBA" id="ARBA00022535"/>
    </source>
</evidence>
<keyword evidence="2" id="KW-0140">cGMP</keyword>
<dbReference type="PRINTS" id="PR00387">
    <property type="entry name" value="PDIESTERASE1"/>
</dbReference>
<proteinExistence type="inferred from homology"/>
<evidence type="ECO:0000256" key="3">
    <source>
        <dbReference type="ARBA" id="ARBA00022723"/>
    </source>
</evidence>
<dbReference type="Proteomes" id="UP000694402">
    <property type="component" value="Unassembled WGS sequence"/>
</dbReference>
<evidence type="ECO:0000256" key="11">
    <source>
        <dbReference type="PIRSR" id="PIRSR623088-3"/>
    </source>
</evidence>
<comment type="catalytic activity">
    <reaction evidence="6">
        <text>3',5'-cyclic AMP + H2O = AMP + H(+)</text>
        <dbReference type="Rhea" id="RHEA:25277"/>
        <dbReference type="ChEBI" id="CHEBI:15377"/>
        <dbReference type="ChEBI" id="CHEBI:15378"/>
        <dbReference type="ChEBI" id="CHEBI:58165"/>
        <dbReference type="ChEBI" id="CHEBI:456215"/>
    </reaction>
    <physiologicalReaction direction="left-to-right" evidence="6">
        <dbReference type="Rhea" id="RHEA:25278"/>
    </physiologicalReaction>
</comment>
<keyword evidence="5" id="KW-0114">cAMP</keyword>
<gene>
    <name evidence="15" type="primary">PDE1A</name>
</gene>
<evidence type="ECO:0000256" key="13">
    <source>
        <dbReference type="SAM" id="MobiDB-lite"/>
    </source>
</evidence>
<dbReference type="InterPro" id="IPR023088">
    <property type="entry name" value="PDEase"/>
</dbReference>
<feature type="binding site" evidence="10">
    <location>
        <position position="398"/>
    </location>
    <ligand>
        <name>AMP</name>
        <dbReference type="ChEBI" id="CHEBI:456215"/>
    </ligand>
</feature>
<evidence type="ECO:0000256" key="8">
    <source>
        <dbReference type="ARBA" id="ARBA00033709"/>
    </source>
</evidence>
<keyword evidence="3 11" id="KW-0479">Metal-binding</keyword>
<dbReference type="Pfam" id="PF00233">
    <property type="entry name" value="PDEase_I"/>
    <property type="match status" value="1"/>
</dbReference>
<feature type="compositionally biased region" description="Low complexity" evidence="13">
    <location>
        <begin position="524"/>
        <end position="534"/>
    </location>
</feature>
<dbReference type="Gene3D" id="1.10.1300.10">
    <property type="entry name" value="3'5'-cyclic nucleotide phosphodiesterase, catalytic domain"/>
    <property type="match status" value="1"/>
</dbReference>
<feature type="binding site" evidence="11">
    <location>
        <position position="204"/>
    </location>
    <ligand>
        <name>Zn(2+)</name>
        <dbReference type="ChEBI" id="CHEBI:29105"/>
        <label>1</label>
    </ligand>
</feature>
<dbReference type="SMART" id="SM00471">
    <property type="entry name" value="HDc"/>
    <property type="match status" value="1"/>
</dbReference>
<dbReference type="GO" id="GO:0007165">
    <property type="term" value="P:signal transduction"/>
    <property type="evidence" value="ECO:0007669"/>
    <property type="project" value="InterPro"/>
</dbReference>
<comment type="catalytic activity">
    <reaction evidence="8">
        <text>a nucleoside 3',5'-cyclic phosphate + H2O = a nucleoside 5'-phosphate + H(+)</text>
        <dbReference type="Rhea" id="RHEA:14653"/>
        <dbReference type="ChEBI" id="CHEBI:15377"/>
        <dbReference type="ChEBI" id="CHEBI:15378"/>
        <dbReference type="ChEBI" id="CHEBI:57867"/>
        <dbReference type="ChEBI" id="CHEBI:58464"/>
        <dbReference type="EC" id="3.1.4.17"/>
    </reaction>
    <physiologicalReaction direction="left-to-right" evidence="8">
        <dbReference type="Rhea" id="RHEA:14654"/>
    </physiologicalReaction>
</comment>
<feature type="binding site" evidence="11">
    <location>
        <position position="240"/>
    </location>
    <ligand>
        <name>Zn(2+)</name>
        <dbReference type="ChEBI" id="CHEBI:29105"/>
        <label>1</label>
    </ligand>
</feature>
<evidence type="ECO:0000256" key="4">
    <source>
        <dbReference type="ARBA" id="ARBA00022801"/>
    </source>
</evidence>
<feature type="binding site" evidence="11">
    <location>
        <position position="241"/>
    </location>
    <ligand>
        <name>Zn(2+)</name>
        <dbReference type="ChEBI" id="CHEBI:29105"/>
        <label>2</label>
    </ligand>
</feature>
<feature type="binding site" evidence="10">
    <location>
        <position position="241"/>
    </location>
    <ligand>
        <name>AMP</name>
        <dbReference type="ChEBI" id="CHEBI:456215"/>
    </ligand>
</feature>
<evidence type="ECO:0000313" key="16">
    <source>
        <dbReference type="Proteomes" id="UP000694402"/>
    </source>
</evidence>
<dbReference type="GO" id="GO:0046872">
    <property type="term" value="F:metal ion binding"/>
    <property type="evidence" value="ECO:0007669"/>
    <property type="project" value="UniProtKB-KW"/>
</dbReference>
<evidence type="ECO:0000256" key="9">
    <source>
        <dbReference type="PIRSR" id="PIRSR623088-1"/>
    </source>
</evidence>
<evidence type="ECO:0000256" key="6">
    <source>
        <dbReference type="ARBA" id="ARBA00033675"/>
    </source>
</evidence>
<dbReference type="CDD" id="cd00077">
    <property type="entry name" value="HDc"/>
    <property type="match status" value="1"/>
</dbReference>
<evidence type="ECO:0000256" key="7">
    <source>
        <dbReference type="ARBA" id="ARBA00033684"/>
    </source>
</evidence>
<feature type="domain" description="PDEase" evidence="14">
    <location>
        <begin position="123"/>
        <end position="442"/>
    </location>
</feature>
<feature type="binding site" evidence="10">
    <location>
        <position position="347"/>
    </location>
    <ligand>
        <name>AMP</name>
        <dbReference type="ChEBI" id="CHEBI:456215"/>
    </ligand>
</feature>
<dbReference type="Pfam" id="PF08499">
    <property type="entry name" value="PDEase_I_N"/>
    <property type="match status" value="1"/>
</dbReference>
<dbReference type="PROSITE" id="PS00126">
    <property type="entry name" value="PDEASE_I_1"/>
    <property type="match status" value="1"/>
</dbReference>
<evidence type="ECO:0000256" key="10">
    <source>
        <dbReference type="PIRSR" id="PIRSR623088-2"/>
    </source>
</evidence>
<dbReference type="InterPro" id="IPR013706">
    <property type="entry name" value="PDE1_N"/>
</dbReference>
<comment type="cofactor">
    <cofactor evidence="12">
        <name>a divalent metal cation</name>
        <dbReference type="ChEBI" id="CHEBI:60240"/>
    </cofactor>
    <text evidence="12">Binds 2 divalent metal cations per subunit. Site 1 may preferentially bind zinc ions, while site 2 has a preference for magnesium and/or manganese ions.</text>
</comment>
<accession>A0A8C8GPG0</accession>
<feature type="binding site" evidence="10">
    <location>
        <begin position="200"/>
        <end position="204"/>
    </location>
    <ligand>
        <name>AMP</name>
        <dbReference type="ChEBI" id="CHEBI:456215"/>
    </ligand>
</feature>
<dbReference type="Ensembl" id="ENSOTST00005057114.2">
    <property type="protein sequence ID" value="ENSOTSP00005052433.2"/>
    <property type="gene ID" value="ENSOTSG00005025312.2"/>
</dbReference>
<dbReference type="AlphaFoldDB" id="A0A8C8GPG0"/>
<dbReference type="FunFam" id="1.10.1300.10:FF:000032">
    <property type="entry name" value="Phosphodiesterase"/>
    <property type="match status" value="1"/>
</dbReference>
<evidence type="ECO:0000313" key="15">
    <source>
        <dbReference type="Ensembl" id="ENSOTSP00005052433.2"/>
    </source>
</evidence>
<reference evidence="15" key="2">
    <citation type="submission" date="2025-09" db="UniProtKB">
        <authorList>
            <consortium name="Ensembl"/>
        </authorList>
    </citation>
    <scope>IDENTIFICATION</scope>
</reference>
<keyword evidence="4 12" id="KW-0378">Hydrolase</keyword>
<feature type="binding site" evidence="11">
    <location>
        <position position="347"/>
    </location>
    <ligand>
        <name>Zn(2+)</name>
        <dbReference type="ChEBI" id="CHEBI:29105"/>
        <label>1</label>
    </ligand>
</feature>
<dbReference type="PANTHER" id="PTHR11347">
    <property type="entry name" value="CYCLIC NUCLEOTIDE PHOSPHODIESTERASE"/>
    <property type="match status" value="1"/>
</dbReference>
<dbReference type="InterPro" id="IPR023174">
    <property type="entry name" value="PDEase_CS"/>
</dbReference>
<name>A0A8C8GPG0_ONCTS</name>